<evidence type="ECO:0000256" key="2">
    <source>
        <dbReference type="ARBA" id="ARBA00007441"/>
    </source>
</evidence>
<dbReference type="InterPro" id="IPR050859">
    <property type="entry name" value="Class-I_PLP-dep_aminotransf"/>
</dbReference>
<evidence type="ECO:0000313" key="7">
    <source>
        <dbReference type="EMBL" id="QBZ58564.1"/>
    </source>
</evidence>
<dbReference type="EMBL" id="CP034206">
    <property type="protein sequence ID" value="QBZ58564.1"/>
    <property type="molecule type" value="Genomic_DNA"/>
</dbReference>
<name>A0A4P7ND03_PYROR</name>
<proteinExistence type="inferred from homology"/>
<dbReference type="InterPro" id="IPR015421">
    <property type="entry name" value="PyrdxlP-dep_Trfase_major"/>
</dbReference>
<organism evidence="7 8">
    <name type="scientific">Pyricularia oryzae</name>
    <name type="common">Rice blast fungus</name>
    <name type="synonym">Magnaporthe oryzae</name>
    <dbReference type="NCBI Taxonomy" id="318829"/>
    <lineage>
        <taxon>Eukaryota</taxon>
        <taxon>Fungi</taxon>
        <taxon>Dikarya</taxon>
        <taxon>Ascomycota</taxon>
        <taxon>Pezizomycotina</taxon>
        <taxon>Sordariomycetes</taxon>
        <taxon>Sordariomycetidae</taxon>
        <taxon>Magnaporthales</taxon>
        <taxon>Pyriculariaceae</taxon>
        <taxon>Pyricularia</taxon>
    </lineage>
</organism>
<feature type="region of interest" description="Disordered" evidence="6">
    <location>
        <begin position="19"/>
        <end position="41"/>
    </location>
</feature>
<dbReference type="GO" id="GO:0008483">
    <property type="term" value="F:transaminase activity"/>
    <property type="evidence" value="ECO:0007669"/>
    <property type="project" value="UniProtKB-KW"/>
</dbReference>
<evidence type="ECO:0000313" key="8">
    <source>
        <dbReference type="Proteomes" id="UP000294847"/>
    </source>
</evidence>
<dbReference type="GO" id="GO:1901605">
    <property type="term" value="P:alpha-amino acid metabolic process"/>
    <property type="evidence" value="ECO:0007669"/>
    <property type="project" value="TreeGrafter"/>
</dbReference>
<evidence type="ECO:0000256" key="5">
    <source>
        <dbReference type="ARBA" id="ARBA00022898"/>
    </source>
</evidence>
<dbReference type="Gene3D" id="3.40.640.10">
    <property type="entry name" value="Type I PLP-dependent aspartate aminotransferase-like (Major domain)"/>
    <property type="match status" value="1"/>
</dbReference>
<dbReference type="AlphaFoldDB" id="A0A4P7ND03"/>
<reference evidence="7 8" key="1">
    <citation type="journal article" date="2019" name="Mol. Biol. Evol.">
        <title>Blast fungal genomes show frequent chromosomal changes, gene gains and losses, and effector gene turnover.</title>
        <authorList>
            <person name="Gomez Luciano L.B."/>
            <person name="Jason Tsai I."/>
            <person name="Chuma I."/>
            <person name="Tosa Y."/>
            <person name="Chen Y.H."/>
            <person name="Li J.Y."/>
            <person name="Li M.Y."/>
            <person name="Jade Lu M.Y."/>
            <person name="Nakayashiki H."/>
            <person name="Li W.H."/>
        </authorList>
    </citation>
    <scope>NUCLEOTIDE SEQUENCE [LARGE SCALE GENOMIC DNA]</scope>
    <source>
        <strain evidence="7">MZ5-1-6</strain>
    </source>
</reference>
<dbReference type="PANTHER" id="PTHR42790:SF1">
    <property type="entry name" value="AROMATIC AMINO ACID AMINOTRANSFERASE, HYPOTHETICAL (EUROFUNG)"/>
    <property type="match status" value="1"/>
</dbReference>
<evidence type="ECO:0008006" key="9">
    <source>
        <dbReference type="Google" id="ProtNLM"/>
    </source>
</evidence>
<evidence type="ECO:0000256" key="4">
    <source>
        <dbReference type="ARBA" id="ARBA00022679"/>
    </source>
</evidence>
<sequence>MQSRLCLWAATKCSRSANESQIGQGSRNNLKTSSSQGMSRGAETYRKVSVLCSTGTALGNRRREISTGQNRTSGVLSLSRRREIYKLCSQFDIILIEDNPYFSLYYPPSAGGETFDGASFPYGLFNELVPSFLRLDTEGRVIRLDSFSKSIAPGCRLGWIMASPTVCQHLFSIVDDTTQQPLGFVQVVIARLLSEPDGDDANGSSSRTSWGFQSWVGWLQGLRSAYRRRMVKMATVLERGKHVATASTTNGGGKDNKVAMFDFRWPMGGMFLWVEVKIKNHPLAVSVDLRRLMRDLWIKCIRPPYLVLTVTGDDFAETEAVKIGRGYKFLRFCLAAIEEDLLEEKPASFVPAYRDFWSIRRKEDIERIIKEEEAYQVTTS</sequence>
<accession>A0A4P7ND03</accession>
<dbReference type="PANTHER" id="PTHR42790">
    <property type="entry name" value="AMINOTRANSFERASE"/>
    <property type="match status" value="1"/>
</dbReference>
<evidence type="ECO:0000256" key="6">
    <source>
        <dbReference type="SAM" id="MobiDB-lite"/>
    </source>
</evidence>
<keyword evidence="3" id="KW-0032">Aminotransferase</keyword>
<feature type="compositionally biased region" description="Polar residues" evidence="6">
    <location>
        <begin position="19"/>
        <end position="38"/>
    </location>
</feature>
<dbReference type="SUPFAM" id="SSF53383">
    <property type="entry name" value="PLP-dependent transferases"/>
    <property type="match status" value="1"/>
</dbReference>
<protein>
    <recommendedName>
        <fullName evidence="9">Aromatic amino acid aminotransferase</fullName>
    </recommendedName>
</protein>
<comment type="similarity">
    <text evidence="2">Belongs to the class-I pyridoxal-phosphate-dependent aminotransferase family.</text>
</comment>
<comment type="cofactor">
    <cofactor evidence="1">
        <name>pyridoxal 5'-phosphate</name>
        <dbReference type="ChEBI" id="CHEBI:597326"/>
    </cofactor>
</comment>
<evidence type="ECO:0000256" key="3">
    <source>
        <dbReference type="ARBA" id="ARBA00022576"/>
    </source>
</evidence>
<evidence type="ECO:0000256" key="1">
    <source>
        <dbReference type="ARBA" id="ARBA00001933"/>
    </source>
</evidence>
<gene>
    <name evidence="7" type="ORF">PoMZ_03519</name>
</gene>
<dbReference type="InterPro" id="IPR015424">
    <property type="entry name" value="PyrdxlP-dep_Trfase"/>
</dbReference>
<keyword evidence="5" id="KW-0663">Pyridoxal phosphate</keyword>
<keyword evidence="4" id="KW-0808">Transferase</keyword>
<dbReference type="Proteomes" id="UP000294847">
    <property type="component" value="Chromosome 3"/>
</dbReference>